<evidence type="ECO:0000256" key="4">
    <source>
        <dbReference type="ARBA" id="ARBA00022989"/>
    </source>
</evidence>
<dbReference type="Pfam" id="PF02040">
    <property type="entry name" value="ArsB"/>
    <property type="match status" value="1"/>
</dbReference>
<proteinExistence type="predicted"/>
<organism evidence="7 8">
    <name type="scientific">Phytobacter ursingii</name>
    <dbReference type="NCBI Taxonomy" id="1972431"/>
    <lineage>
        <taxon>Bacteria</taxon>
        <taxon>Pseudomonadati</taxon>
        <taxon>Pseudomonadota</taxon>
        <taxon>Gammaproteobacteria</taxon>
        <taxon>Enterobacterales</taxon>
        <taxon>Enterobacteriaceae</taxon>
        <taxon>Phytobacter</taxon>
    </lineage>
</organism>
<keyword evidence="4 6" id="KW-1133">Transmembrane helix</keyword>
<accession>A0AAC8QTF4</accession>
<keyword evidence="3 6" id="KW-0812">Transmembrane</keyword>
<name>A0AAC8QTF4_9ENTR</name>
<keyword evidence="5 6" id="KW-0472">Membrane</keyword>
<evidence type="ECO:0000256" key="6">
    <source>
        <dbReference type="SAM" id="Phobius"/>
    </source>
</evidence>
<dbReference type="GO" id="GO:0015105">
    <property type="term" value="F:arsenite transmembrane transporter activity"/>
    <property type="evidence" value="ECO:0007669"/>
    <property type="project" value="InterPro"/>
</dbReference>
<evidence type="ECO:0000256" key="5">
    <source>
        <dbReference type="ARBA" id="ARBA00023136"/>
    </source>
</evidence>
<evidence type="ECO:0000313" key="8">
    <source>
        <dbReference type="Proteomes" id="UP000035479"/>
    </source>
</evidence>
<sequence length="93" mass="10350">MRYQTKHIFFKWAALHVSRWGRGNDRLLFTWIVLLGSAVAALFANDGAALILTPIVIATLIMLHLRGGIFKNITLEIPPAIRLSFAPTNPSSH</sequence>
<evidence type="ECO:0000256" key="2">
    <source>
        <dbReference type="ARBA" id="ARBA00022475"/>
    </source>
</evidence>
<dbReference type="Proteomes" id="UP000035479">
    <property type="component" value="Chromosome"/>
</dbReference>
<protein>
    <submittedName>
        <fullName evidence="7">Uncharacterized protein</fullName>
    </submittedName>
</protein>
<feature type="transmembrane region" description="Helical" evidence="6">
    <location>
        <begin position="27"/>
        <end position="44"/>
    </location>
</feature>
<keyword evidence="2" id="KW-1003">Cell membrane</keyword>
<evidence type="ECO:0000313" key="7">
    <source>
        <dbReference type="EMBL" id="AKL14590.1"/>
    </source>
</evidence>
<evidence type="ECO:0000256" key="3">
    <source>
        <dbReference type="ARBA" id="ARBA00022692"/>
    </source>
</evidence>
<evidence type="ECO:0000256" key="1">
    <source>
        <dbReference type="ARBA" id="ARBA00004651"/>
    </source>
</evidence>
<dbReference type="InterPro" id="IPR000802">
    <property type="entry name" value="Arsenical_pump_ArsB"/>
</dbReference>
<dbReference type="KEGG" id="kin:AB182_26415"/>
<dbReference type="AlphaFoldDB" id="A0AAC8QTF4"/>
<comment type="subcellular location">
    <subcellularLocation>
        <location evidence="1">Cell membrane</location>
        <topology evidence="1">Multi-pass membrane protein</topology>
    </subcellularLocation>
</comment>
<dbReference type="GO" id="GO:0005886">
    <property type="term" value="C:plasma membrane"/>
    <property type="evidence" value="ECO:0007669"/>
    <property type="project" value="UniProtKB-SubCell"/>
</dbReference>
<reference evidence="7 8" key="1">
    <citation type="submission" date="2015-06" db="EMBL/GenBank/DDBJ databases">
        <title>Rapid spread of a carbapenem resistance gene driven by multiple levels of genetic mobility.</title>
        <authorList>
            <person name="Sheppard A.E."/>
            <person name="Stoesser N."/>
            <person name="Wilson D."/>
            <person name="Sebra R."/>
            <person name="Kasarskis A."/>
            <person name="Anson L."/>
            <person name="Giess A."/>
            <person name="Pankhurst L."/>
            <person name="Vaughan A."/>
            <person name="Grim C.J."/>
            <person name="Cox H."/>
            <person name="Yeh A."/>
            <person name="Sifri C.D."/>
            <person name="Walker S."/>
            <person name="Peto T.E."/>
            <person name="Crook D.W."/>
            <person name="Mathers A.J."/>
        </authorList>
    </citation>
    <scope>NUCLEOTIDE SEQUENCE [LARGE SCALE GENOMIC DNA]</scope>
    <source>
        <strain evidence="7 8">CAV1151</strain>
    </source>
</reference>
<gene>
    <name evidence="7" type="ORF">AB182_26415</name>
</gene>
<feature type="transmembrane region" description="Helical" evidence="6">
    <location>
        <begin position="50"/>
        <end position="69"/>
    </location>
</feature>
<dbReference type="EMBL" id="CP011602">
    <property type="protein sequence ID" value="AKL14590.1"/>
    <property type="molecule type" value="Genomic_DNA"/>
</dbReference>